<keyword evidence="7" id="KW-0804">Transcription</keyword>
<dbReference type="GO" id="GO:0005634">
    <property type="term" value="C:nucleus"/>
    <property type="evidence" value="ECO:0007669"/>
    <property type="project" value="UniProtKB-SubCell"/>
</dbReference>
<keyword evidence="5" id="KW-0238">DNA-binding</keyword>
<keyword evidence="3" id="KW-0805">Transcription regulation</keyword>
<name>A0A9J7LBI0_BRAFL</name>
<keyword evidence="8" id="KW-0539">Nucleus</keyword>
<dbReference type="InterPro" id="IPR036388">
    <property type="entry name" value="WH-like_DNA-bd_sf"/>
</dbReference>
<evidence type="ECO:0000256" key="3">
    <source>
        <dbReference type="ARBA" id="ARBA00023015"/>
    </source>
</evidence>
<dbReference type="PANTHER" id="PTHR10015:SF427">
    <property type="entry name" value="HEAT SHOCK FACTOR PROTEIN"/>
    <property type="match status" value="1"/>
</dbReference>
<dbReference type="PROSITE" id="PS00434">
    <property type="entry name" value="HSF_DOMAIN"/>
    <property type="match status" value="1"/>
</dbReference>
<proteinExistence type="inferred from homology"/>
<dbReference type="Gene3D" id="1.10.10.10">
    <property type="entry name" value="Winged helix-like DNA-binding domain superfamily/Winged helix DNA-binding domain"/>
    <property type="match status" value="1"/>
</dbReference>
<dbReference type="KEGG" id="bfo:118418049"/>
<dbReference type="GO" id="GO:0043565">
    <property type="term" value="F:sequence-specific DNA binding"/>
    <property type="evidence" value="ECO:0007669"/>
    <property type="project" value="InterPro"/>
</dbReference>
<comment type="similarity">
    <text evidence="2 9">Belongs to the HSF family.</text>
</comment>
<gene>
    <name evidence="13" type="primary">LOC118418049</name>
</gene>
<keyword evidence="12" id="KW-1185">Reference proteome</keyword>
<feature type="compositionally biased region" description="Polar residues" evidence="10">
    <location>
        <begin position="307"/>
        <end position="323"/>
    </location>
</feature>
<dbReference type="InterPro" id="IPR010542">
    <property type="entry name" value="Vert_HSTF_C"/>
</dbReference>
<dbReference type="AlphaFoldDB" id="A0A9J7LBI0"/>
<evidence type="ECO:0000256" key="7">
    <source>
        <dbReference type="ARBA" id="ARBA00023163"/>
    </source>
</evidence>
<evidence type="ECO:0000259" key="11">
    <source>
        <dbReference type="PROSITE" id="PS00434"/>
    </source>
</evidence>
<evidence type="ECO:0000256" key="2">
    <source>
        <dbReference type="ARBA" id="ARBA00006403"/>
    </source>
</evidence>
<dbReference type="OrthoDB" id="60033at2759"/>
<evidence type="ECO:0000256" key="6">
    <source>
        <dbReference type="ARBA" id="ARBA00023159"/>
    </source>
</evidence>
<evidence type="ECO:0000256" key="8">
    <source>
        <dbReference type="ARBA" id="ARBA00023242"/>
    </source>
</evidence>
<dbReference type="InterPro" id="IPR036390">
    <property type="entry name" value="WH_DNA-bd_sf"/>
</dbReference>
<feature type="region of interest" description="Disordered" evidence="10">
    <location>
        <begin position="283"/>
        <end position="325"/>
    </location>
</feature>
<dbReference type="GeneID" id="118418049"/>
<organism evidence="12 13">
    <name type="scientific">Branchiostoma floridae</name>
    <name type="common">Florida lancelet</name>
    <name type="synonym">Amphioxus</name>
    <dbReference type="NCBI Taxonomy" id="7739"/>
    <lineage>
        <taxon>Eukaryota</taxon>
        <taxon>Metazoa</taxon>
        <taxon>Chordata</taxon>
        <taxon>Cephalochordata</taxon>
        <taxon>Leptocardii</taxon>
        <taxon>Amphioxiformes</taxon>
        <taxon>Branchiostomatidae</taxon>
        <taxon>Branchiostoma</taxon>
    </lineage>
</organism>
<feature type="region of interest" description="Disordered" evidence="10">
    <location>
        <begin position="240"/>
        <end position="264"/>
    </location>
</feature>
<accession>A0A9J7LBI0</accession>
<sequence>MSSRDHRGTESSGGAVPAFLTKLWTLVEDPSTNELIFWSTNGTSFHVYDQARFAKEVLPKFFKHNNMASFVRQLNMYGFRKVMNVESGGLKADRDDMEFSHQNFIRGKPNLLEHIKRKVGAPVSVVKADDLRLRHEDMSRVLSDVKSMRGKQENIDTRLHSMKQENEALWREVASLRQKHHKQQQIVNKLIQFLVTLVQPNRRIGIKRRTLAIEDSYGDAMPSTSKVPRYTRQLSLHNTSETEPFTNQPVEPQQVSPSSSGPIISDVTDLASFSGQGLPTVVLPTSPPMVSSSGPDVTTPPPPYSETPGTSASSVQTTSSLPIPTSLPFIPTSVTSATGADMAGVPTEGLVDEAFSPTAFMQGLAESTLPVQEEPQDMSVAVHNTPPKQFCRLSGAGAQSRCVHPTCSRQDMDVHVDTIQSSLDSIQSLLQSGNFSLDASQLTDVFNLLPNEPSILMSDSTLQDWRTHLVDANRAGLVLPETANERQALLDSLSETHNRNEQDLASMASAEAAGKGKELIEYAPANIDDMPSLFDNLDEDEDPEFFNKVIAADVGKEETGK</sequence>
<dbReference type="Pfam" id="PF06546">
    <property type="entry name" value="Vert_HS_TF"/>
    <property type="match status" value="1"/>
</dbReference>
<dbReference type="PANTHER" id="PTHR10015">
    <property type="entry name" value="HEAT SHOCK TRANSCRIPTION FACTOR"/>
    <property type="match status" value="1"/>
</dbReference>
<dbReference type="GO" id="GO:0003700">
    <property type="term" value="F:DNA-binding transcription factor activity"/>
    <property type="evidence" value="ECO:0007669"/>
    <property type="project" value="InterPro"/>
</dbReference>
<evidence type="ECO:0000256" key="5">
    <source>
        <dbReference type="ARBA" id="ARBA00023125"/>
    </source>
</evidence>
<evidence type="ECO:0000256" key="4">
    <source>
        <dbReference type="ARBA" id="ARBA00023016"/>
    </source>
</evidence>
<dbReference type="OMA" id="WRTHTLE"/>
<dbReference type="SUPFAM" id="SSF46785">
    <property type="entry name" value="Winged helix' DNA-binding domain"/>
    <property type="match status" value="1"/>
</dbReference>
<protein>
    <submittedName>
        <fullName evidence="13">Heat shock factor protein-like isoform X1</fullName>
    </submittedName>
</protein>
<evidence type="ECO:0000256" key="1">
    <source>
        <dbReference type="ARBA" id="ARBA00004123"/>
    </source>
</evidence>
<evidence type="ECO:0000313" key="12">
    <source>
        <dbReference type="Proteomes" id="UP000001554"/>
    </source>
</evidence>
<reference evidence="13" key="2">
    <citation type="submission" date="2025-08" db="UniProtKB">
        <authorList>
            <consortium name="RefSeq"/>
        </authorList>
    </citation>
    <scope>IDENTIFICATION</scope>
    <source>
        <strain evidence="13">S238N-H82</strain>
        <tissue evidence="13">Testes</tissue>
    </source>
</reference>
<reference evidence="12" key="1">
    <citation type="journal article" date="2020" name="Nat. Ecol. Evol.">
        <title>Deeply conserved synteny resolves early events in vertebrate evolution.</title>
        <authorList>
            <person name="Simakov O."/>
            <person name="Marletaz F."/>
            <person name="Yue J.X."/>
            <person name="O'Connell B."/>
            <person name="Jenkins J."/>
            <person name="Brandt A."/>
            <person name="Calef R."/>
            <person name="Tung C.H."/>
            <person name="Huang T.K."/>
            <person name="Schmutz J."/>
            <person name="Satoh N."/>
            <person name="Yu J.K."/>
            <person name="Putnam N.H."/>
            <person name="Green R.E."/>
            <person name="Rokhsar D.S."/>
        </authorList>
    </citation>
    <scope>NUCLEOTIDE SEQUENCE [LARGE SCALE GENOMIC DNA]</scope>
    <source>
        <strain evidence="12">S238N-H82</strain>
    </source>
</reference>
<dbReference type="PRINTS" id="PR00056">
    <property type="entry name" value="HSFDOMAIN"/>
</dbReference>
<keyword evidence="6" id="KW-0010">Activator</keyword>
<evidence type="ECO:0000256" key="10">
    <source>
        <dbReference type="SAM" id="MobiDB-lite"/>
    </source>
</evidence>
<dbReference type="FunFam" id="1.10.10.10:FF:000027">
    <property type="entry name" value="Heat shock transcription factor 1"/>
    <property type="match status" value="1"/>
</dbReference>
<feature type="compositionally biased region" description="Low complexity" evidence="10">
    <location>
        <begin position="248"/>
        <end position="264"/>
    </location>
</feature>
<evidence type="ECO:0000256" key="9">
    <source>
        <dbReference type="RuleBase" id="RU004020"/>
    </source>
</evidence>
<dbReference type="Proteomes" id="UP000001554">
    <property type="component" value="Chromosome 6"/>
</dbReference>
<dbReference type="Pfam" id="PF00447">
    <property type="entry name" value="HSF_DNA-bind"/>
    <property type="match status" value="1"/>
</dbReference>
<dbReference type="RefSeq" id="XP_035679749.1">
    <property type="nucleotide sequence ID" value="XM_035823856.1"/>
</dbReference>
<keyword evidence="4" id="KW-0346">Stress response</keyword>
<dbReference type="InterPro" id="IPR000232">
    <property type="entry name" value="HSF_DNA-bd"/>
</dbReference>
<evidence type="ECO:0000313" key="13">
    <source>
        <dbReference type="RefSeq" id="XP_035679749.1"/>
    </source>
</evidence>
<dbReference type="SMART" id="SM00415">
    <property type="entry name" value="HSF"/>
    <property type="match status" value="1"/>
</dbReference>
<comment type="subcellular location">
    <subcellularLocation>
        <location evidence="1">Nucleus</location>
    </subcellularLocation>
</comment>
<feature type="domain" description="HSF-type DNA-binding" evidence="11">
    <location>
        <begin position="58"/>
        <end position="82"/>
    </location>
</feature>